<sequence length="137" mass="15287">MSIVAKTISTILFVAALCFAISSTDNETWLTTWFLLLFFIGMPLSLLVLKDLLVVVAPKWLGPSQLLLHICAIFSAVIGYGLGIMAVNTGHEKANLHQLLVIIFPLMVYATPLLMIFHGMPISRIKEFYYKSSRGRE</sequence>
<protein>
    <submittedName>
        <fullName evidence="2">Uncharacterized protein</fullName>
    </submittedName>
</protein>
<dbReference type="OrthoDB" id="9928758at2"/>
<keyword evidence="1" id="KW-0812">Transmembrane</keyword>
<feature type="transmembrane region" description="Helical" evidence="1">
    <location>
        <begin position="99"/>
        <end position="117"/>
    </location>
</feature>
<comment type="caution">
    <text evidence="2">The sequence shown here is derived from an EMBL/GenBank/DDBJ whole genome shotgun (WGS) entry which is preliminary data.</text>
</comment>
<keyword evidence="1" id="KW-0472">Membrane</keyword>
<accession>A0A316FPA7</accession>
<reference evidence="2 3" key="1">
    <citation type="submission" date="2018-05" db="EMBL/GenBank/DDBJ databases">
        <title>Genomic Encyclopedia of Type Strains, Phase IV (KMG-IV): sequencing the most valuable type-strain genomes for metagenomic binning, comparative biology and taxonomic classification.</title>
        <authorList>
            <person name="Goeker M."/>
        </authorList>
    </citation>
    <scope>NUCLEOTIDE SEQUENCE [LARGE SCALE GENOMIC DNA]</scope>
    <source>
        <strain evidence="2 3">DSM 25350</strain>
    </source>
</reference>
<dbReference type="EMBL" id="QGGU01000007">
    <property type="protein sequence ID" value="PWK50083.1"/>
    <property type="molecule type" value="Genomic_DNA"/>
</dbReference>
<dbReference type="RefSeq" id="WP_109763858.1">
    <property type="nucleotide sequence ID" value="NZ_QGGU01000007.1"/>
</dbReference>
<dbReference type="Proteomes" id="UP000245790">
    <property type="component" value="Unassembled WGS sequence"/>
</dbReference>
<keyword evidence="3" id="KW-1185">Reference proteome</keyword>
<name>A0A316FPA7_9GAMM</name>
<feature type="transmembrane region" description="Helical" evidence="1">
    <location>
        <begin position="66"/>
        <end position="87"/>
    </location>
</feature>
<organism evidence="2 3">
    <name type="scientific">Pleionea mediterranea</name>
    <dbReference type="NCBI Taxonomy" id="523701"/>
    <lineage>
        <taxon>Bacteria</taxon>
        <taxon>Pseudomonadati</taxon>
        <taxon>Pseudomonadota</taxon>
        <taxon>Gammaproteobacteria</taxon>
        <taxon>Oceanospirillales</taxon>
        <taxon>Pleioneaceae</taxon>
        <taxon>Pleionea</taxon>
    </lineage>
</organism>
<proteinExistence type="predicted"/>
<evidence type="ECO:0000313" key="2">
    <source>
        <dbReference type="EMBL" id="PWK50083.1"/>
    </source>
</evidence>
<keyword evidence="1" id="KW-1133">Transmembrane helix</keyword>
<evidence type="ECO:0000313" key="3">
    <source>
        <dbReference type="Proteomes" id="UP000245790"/>
    </source>
</evidence>
<gene>
    <name evidence="2" type="ORF">C8D97_107250</name>
</gene>
<dbReference type="AlphaFoldDB" id="A0A316FPA7"/>
<feature type="transmembrane region" description="Helical" evidence="1">
    <location>
        <begin position="33"/>
        <end position="54"/>
    </location>
</feature>
<evidence type="ECO:0000256" key="1">
    <source>
        <dbReference type="SAM" id="Phobius"/>
    </source>
</evidence>